<feature type="transmembrane region" description="Helical" evidence="1">
    <location>
        <begin position="34"/>
        <end position="57"/>
    </location>
</feature>
<dbReference type="GO" id="GO:0007131">
    <property type="term" value="P:reciprocal meiotic recombination"/>
    <property type="evidence" value="ECO:0007669"/>
    <property type="project" value="TreeGrafter"/>
</dbReference>
<keyword evidence="1" id="KW-0472">Membrane</keyword>
<organism evidence="2 3">
    <name type="scientific">Euplotes crassus</name>
    <dbReference type="NCBI Taxonomy" id="5936"/>
    <lineage>
        <taxon>Eukaryota</taxon>
        <taxon>Sar</taxon>
        <taxon>Alveolata</taxon>
        <taxon>Ciliophora</taxon>
        <taxon>Intramacronucleata</taxon>
        <taxon>Spirotrichea</taxon>
        <taxon>Hypotrichia</taxon>
        <taxon>Euplotida</taxon>
        <taxon>Euplotidae</taxon>
        <taxon>Moneuplotes</taxon>
    </lineage>
</organism>
<dbReference type="PANTHER" id="PTHR31398:SF0">
    <property type="entry name" value="MEIOTIC NUCLEAR DIVISION PROTEIN 1 HOMOLOG"/>
    <property type="match status" value="1"/>
</dbReference>
<keyword evidence="3" id="KW-1185">Reference proteome</keyword>
<keyword evidence="1" id="KW-1133">Transmembrane helix</keyword>
<comment type="caution">
    <text evidence="2">The sequence shown here is derived from an EMBL/GenBank/DDBJ whole genome shotgun (WGS) entry which is preliminary data.</text>
</comment>
<dbReference type="PANTHER" id="PTHR31398">
    <property type="entry name" value="MEIOTIC NUCLEAR DIVISION PROTEIN 1 HOMOLOG"/>
    <property type="match status" value="1"/>
</dbReference>
<evidence type="ECO:0000256" key="1">
    <source>
        <dbReference type="SAM" id="Phobius"/>
    </source>
</evidence>
<gene>
    <name evidence="2" type="ORF">ECRASSUSDP1_LOCUS3286</name>
</gene>
<evidence type="ECO:0000313" key="2">
    <source>
        <dbReference type="EMBL" id="CAI2361969.1"/>
    </source>
</evidence>
<dbReference type="AlphaFoldDB" id="A0AAD1UAM6"/>
<reference evidence="2" key="1">
    <citation type="submission" date="2023-07" db="EMBL/GenBank/DDBJ databases">
        <authorList>
            <consortium name="AG Swart"/>
            <person name="Singh M."/>
            <person name="Singh A."/>
            <person name="Seah K."/>
            <person name="Emmerich C."/>
        </authorList>
    </citation>
    <scope>NUCLEOTIDE SEQUENCE</scope>
    <source>
        <strain evidence="2">DP1</strain>
    </source>
</reference>
<dbReference type="Proteomes" id="UP001295684">
    <property type="component" value="Unassembled WGS sequence"/>
</dbReference>
<name>A0AAD1UAM6_EUPCR</name>
<evidence type="ECO:0000313" key="3">
    <source>
        <dbReference type="Proteomes" id="UP001295684"/>
    </source>
</evidence>
<keyword evidence="1" id="KW-0812">Transmembrane</keyword>
<dbReference type="EMBL" id="CAMPGE010003147">
    <property type="protein sequence ID" value="CAI2361969.1"/>
    <property type="molecule type" value="Genomic_DNA"/>
</dbReference>
<sequence>MKKIGGFLKQRFKQADMFSKSVSLSYKQKEHFQCVYGGIVSTVIFTILVSYGIQVFIQMITKGATDKSRNSIMNDPSSLKELYTFGPDDIGLAVMLARTNTSEGIECLSLCRELSSNNEGIDKFRPTLKTMTFCPSNSTFTVGGSMLTDIFKNVQINIRKCVNGTSVICKSKSEIEGMAKSMTASLIFGAKYFDFDDYKEPIKKFYDNRLNFLTVPTFKKFFQVLLRKNKVSLSDSILPLGGGQEESFYSIGDYQSDFSFVDSSDPSLLMQFEIRQDTVVDSYERRVYTFLDFSGQLGGFFEILVILGGIIVNHFSSKLYNYSMFNKLYCVDQRDSNEKSINAEVAPKSKVFDHEISKEYISKSNSNSSSINFNKSNDSECKKSQDSDLLHKVKHNLNSQRRYNFTAKEYIKSCIPFIANKSKRQFTALSDRFSDECDLPSILRSIRQLKTMMHLVLSEHQILLMGFDVRAGVRYNSRVEINPMTPVDMPPVGEARSNSFSEKIENLIRKLKEVSKEQLSKDAATILGIDTSQENEVSAKHETVTKDKSFSKVGLIEEQKENVDWVEYPVKNFKDI</sequence>
<protein>
    <submittedName>
        <fullName evidence="2">Uncharacterized protein</fullName>
    </submittedName>
</protein>
<dbReference type="GO" id="GO:0005634">
    <property type="term" value="C:nucleus"/>
    <property type="evidence" value="ECO:0007669"/>
    <property type="project" value="TreeGrafter"/>
</dbReference>
<accession>A0AAD1UAM6</accession>
<proteinExistence type="predicted"/>